<accession>A0A8E4ZKA8</accession>
<feature type="transmembrane region" description="Helical" evidence="1">
    <location>
        <begin position="6"/>
        <end position="27"/>
    </location>
</feature>
<proteinExistence type="predicted"/>
<organism evidence="2 3">
    <name type="scientific">Winogradskyella phage Peternella_1</name>
    <dbReference type="NCBI Taxonomy" id="2745699"/>
    <lineage>
        <taxon>Viruses</taxon>
        <taxon>Duplodnaviria</taxon>
        <taxon>Heunggongvirae</taxon>
        <taxon>Uroviricota</taxon>
        <taxon>Caudoviricetes</taxon>
        <taxon>Winoviridae</taxon>
        <taxon>Peternellavirus</taxon>
        <taxon>Peternellavirus peternella</taxon>
    </lineage>
</organism>
<sequence>MNWKNTAENLLIVLVGVIAGVAIGYYVSVTTAKAMLDNQKEIIVEAIRKETTSILNEFDVDVKKIKNRKGELTIDVKPIIDNQINQKEVKTNIQDTISMPEEKKGWFGRLFSNKNNTKNKSDE</sequence>
<keyword evidence="1" id="KW-0812">Transmembrane</keyword>
<reference evidence="2" key="1">
    <citation type="submission" date="2020-07" db="EMBL/GenBank/DDBJ databases">
        <title>Highly diverse flavobacterial phages as mortality factor during North Sea spring blooms.</title>
        <authorList>
            <person name="Bartlau N."/>
            <person name="Wichels A."/>
            <person name="Krohne G."/>
            <person name="Adriaenssens E.M."/>
            <person name="Heins A."/>
            <person name="Fuchs B.M."/>
            <person name="Amann R."/>
            <person name="Moraru C."/>
        </authorList>
    </citation>
    <scope>NUCLEOTIDE SEQUENCE</scope>
</reference>
<dbReference type="Proteomes" id="UP000693777">
    <property type="component" value="Segment"/>
</dbReference>
<protein>
    <submittedName>
        <fullName evidence="2">Uncharacterized protein</fullName>
    </submittedName>
</protein>
<evidence type="ECO:0000313" key="3">
    <source>
        <dbReference type="Proteomes" id="UP000693777"/>
    </source>
</evidence>
<keyword evidence="1" id="KW-0472">Membrane</keyword>
<keyword evidence="1" id="KW-1133">Transmembrane helix</keyword>
<evidence type="ECO:0000256" key="1">
    <source>
        <dbReference type="SAM" id="Phobius"/>
    </source>
</evidence>
<dbReference type="EMBL" id="MT732475">
    <property type="protein sequence ID" value="QQV91578.1"/>
    <property type="molecule type" value="Genomic_DNA"/>
</dbReference>
<keyword evidence="3" id="KW-1185">Reference proteome</keyword>
<gene>
    <name evidence="2" type="ORF">Peternella1_42</name>
</gene>
<evidence type="ECO:0000313" key="2">
    <source>
        <dbReference type="EMBL" id="QQV91578.1"/>
    </source>
</evidence>
<name>A0A8E4ZKA8_9CAUD</name>